<proteinExistence type="predicted"/>
<dbReference type="AlphaFoldDB" id="T0ZL91"/>
<gene>
    <name evidence="1" type="ORF">B1A_20684</name>
</gene>
<dbReference type="EMBL" id="AUZX01015270">
    <property type="protein sequence ID" value="EQD29489.1"/>
    <property type="molecule type" value="Genomic_DNA"/>
</dbReference>
<comment type="caution">
    <text evidence="1">The sequence shown here is derived from an EMBL/GenBank/DDBJ whole genome shotgun (WGS) entry which is preliminary data.</text>
</comment>
<protein>
    <submittedName>
        <fullName evidence="1">Ribonucleotide reductase, alpha subunit</fullName>
    </submittedName>
</protein>
<evidence type="ECO:0000313" key="1">
    <source>
        <dbReference type="EMBL" id="EQD29489.1"/>
    </source>
</evidence>
<organism evidence="1">
    <name type="scientific">mine drainage metagenome</name>
    <dbReference type="NCBI Taxonomy" id="410659"/>
    <lineage>
        <taxon>unclassified sequences</taxon>
        <taxon>metagenomes</taxon>
        <taxon>ecological metagenomes</taxon>
    </lineage>
</organism>
<accession>T0ZL91</accession>
<reference evidence="1" key="2">
    <citation type="journal article" date="2014" name="ISME J.">
        <title>Microbial stratification in low pH oxic and suboxic macroscopic growths along an acid mine drainage.</title>
        <authorList>
            <person name="Mendez-Garcia C."/>
            <person name="Mesa V."/>
            <person name="Sprenger R.R."/>
            <person name="Richter M."/>
            <person name="Diez M.S."/>
            <person name="Solano J."/>
            <person name="Bargiela R."/>
            <person name="Golyshina O.V."/>
            <person name="Manteca A."/>
            <person name="Ramos J.L."/>
            <person name="Gallego J.R."/>
            <person name="Llorente I."/>
            <person name="Martins Dos Santos V.A."/>
            <person name="Jensen O.N."/>
            <person name="Pelaez A.I."/>
            <person name="Sanchez J."/>
            <person name="Ferrer M."/>
        </authorList>
    </citation>
    <scope>NUCLEOTIDE SEQUENCE</scope>
</reference>
<name>T0ZL91_9ZZZZ</name>
<reference evidence="1" key="1">
    <citation type="submission" date="2013-08" db="EMBL/GenBank/DDBJ databases">
        <authorList>
            <person name="Mendez C."/>
            <person name="Richter M."/>
            <person name="Ferrer M."/>
            <person name="Sanchez J."/>
        </authorList>
    </citation>
    <scope>NUCLEOTIDE SEQUENCE</scope>
</reference>
<sequence>MFRKGGDVTFLAEELQAVFDPKGGYWQKGKYMPSLVAELGSVLDKHMRGIGMIQPSERALAARKLIAEKRGAASNVVKLQAGATPESAEAIPPHAVGTTATSTKTCPECGFGGLVQTGGCEICPDCGYSRCG</sequence>